<feature type="compositionally biased region" description="Low complexity" evidence="1">
    <location>
        <begin position="32"/>
        <end position="43"/>
    </location>
</feature>
<reference evidence="2" key="1">
    <citation type="submission" date="2022-03" db="EMBL/GenBank/DDBJ databases">
        <authorList>
            <person name="Alioto T."/>
            <person name="Alioto T."/>
            <person name="Gomez Garrido J."/>
        </authorList>
    </citation>
    <scope>NUCLEOTIDE SEQUENCE</scope>
</reference>
<comment type="caution">
    <text evidence="2">The sequence shown here is derived from an EMBL/GenBank/DDBJ whole genome shotgun (WGS) entry which is preliminary data.</text>
</comment>
<proteinExistence type="predicted"/>
<dbReference type="AlphaFoldDB" id="A0AAD1TMP6"/>
<protein>
    <submittedName>
        <fullName evidence="2">Uncharacterized protein</fullName>
    </submittedName>
</protein>
<accession>A0AAD1TMP6</accession>
<name>A0AAD1TMP6_PELCU</name>
<dbReference type="EMBL" id="CAKOES020002594">
    <property type="protein sequence ID" value="CAH2331378.1"/>
    <property type="molecule type" value="Genomic_DNA"/>
</dbReference>
<evidence type="ECO:0000313" key="3">
    <source>
        <dbReference type="Proteomes" id="UP001295444"/>
    </source>
</evidence>
<dbReference type="Proteomes" id="UP001295444">
    <property type="component" value="Unassembled WGS sequence"/>
</dbReference>
<feature type="non-terminal residue" evidence="2">
    <location>
        <position position="100"/>
    </location>
</feature>
<keyword evidence="3" id="KW-1185">Reference proteome</keyword>
<feature type="compositionally biased region" description="Polar residues" evidence="1">
    <location>
        <begin position="77"/>
        <end position="90"/>
    </location>
</feature>
<evidence type="ECO:0000256" key="1">
    <source>
        <dbReference type="SAM" id="MobiDB-lite"/>
    </source>
</evidence>
<evidence type="ECO:0000313" key="2">
    <source>
        <dbReference type="EMBL" id="CAH2331378.1"/>
    </source>
</evidence>
<feature type="compositionally biased region" description="Acidic residues" evidence="1">
    <location>
        <begin position="44"/>
        <end position="57"/>
    </location>
</feature>
<feature type="region of interest" description="Disordered" evidence="1">
    <location>
        <begin position="1"/>
        <end position="100"/>
    </location>
</feature>
<feature type="compositionally biased region" description="Basic and acidic residues" evidence="1">
    <location>
        <begin position="91"/>
        <end position="100"/>
    </location>
</feature>
<gene>
    <name evidence="2" type="ORF">PECUL_23A062386</name>
</gene>
<sequence>MSLFSLQETLLLGKDDVLSDGDSEDLSDSEESVYSGLESSGSESSDEEAEGSVEEDTLEHGKTRTLNVKNSRPRKALNQSEQSGPSAQSNEYEHDSSDEE</sequence>
<feature type="compositionally biased region" description="Acidic residues" evidence="1">
    <location>
        <begin position="18"/>
        <end position="31"/>
    </location>
</feature>
<organism evidence="2 3">
    <name type="scientific">Pelobates cultripes</name>
    <name type="common">Western spadefoot toad</name>
    <dbReference type="NCBI Taxonomy" id="61616"/>
    <lineage>
        <taxon>Eukaryota</taxon>
        <taxon>Metazoa</taxon>
        <taxon>Chordata</taxon>
        <taxon>Craniata</taxon>
        <taxon>Vertebrata</taxon>
        <taxon>Euteleostomi</taxon>
        <taxon>Amphibia</taxon>
        <taxon>Batrachia</taxon>
        <taxon>Anura</taxon>
        <taxon>Pelobatoidea</taxon>
        <taxon>Pelobatidae</taxon>
        <taxon>Pelobates</taxon>
    </lineage>
</organism>